<dbReference type="CDD" id="cd00381">
    <property type="entry name" value="IMPDH"/>
    <property type="match status" value="1"/>
</dbReference>
<comment type="catalytic activity">
    <reaction evidence="10 11 14">
        <text>IMP + NAD(+) + H2O = XMP + NADH + H(+)</text>
        <dbReference type="Rhea" id="RHEA:11708"/>
        <dbReference type="ChEBI" id="CHEBI:15377"/>
        <dbReference type="ChEBI" id="CHEBI:15378"/>
        <dbReference type="ChEBI" id="CHEBI:57464"/>
        <dbReference type="ChEBI" id="CHEBI:57540"/>
        <dbReference type="ChEBI" id="CHEBI:57945"/>
        <dbReference type="ChEBI" id="CHEBI:58053"/>
        <dbReference type="EC" id="1.1.1.205"/>
    </reaction>
</comment>
<sequence length="490" mass="52765">MRTDKFAKEGLTFDDVLLLPAESNVLPRDVSVSTKLSDNITLNIPFLSAGMDTVTEAKMAISIARQGGIGVVHKNMSIEEQAEQVDRVKRSESGVITNPFFLLPEHQVFDAEHLMGKFRISGVPIVNNEDEQKLVGILTNRDLRFIEDYSIKISDVMTSQNLVTAPVGTTLEEAGKILQEHKIEKLPLVDSNNVLKGLITIKDIEKVIEFPHSAKDKQGRLLVGAAVGITADSMVRIDKLVEAGVDVLVVDTAHGHSQGVLEQVKRVRDKYPNIDIIAGNVATAEATRALIEAGANIIKVGIGPGSICTTRVVAGVGVPQITAVNDCATEAQKFNIPVIADGGIKFSGDVTKAIAAGAHAVMLGSLFAGVSESPGETEIFQGRRYKVYRGMGSVTSMKSGSNDRYFQDSQDAKKLVPEGIEGRVAYKGPLADTVHQLLGGLRSGMGYCGAKDIEVLRNDARFIRMTGAGLRESHPHDVQITKESPNYSLT</sequence>
<dbReference type="InterPro" id="IPR005990">
    <property type="entry name" value="IMP_DH"/>
</dbReference>
<organism evidence="16 17">
    <name type="scientific">Gracilibacillus caseinilyticus</name>
    <dbReference type="NCBI Taxonomy" id="2932256"/>
    <lineage>
        <taxon>Bacteria</taxon>
        <taxon>Bacillati</taxon>
        <taxon>Bacillota</taxon>
        <taxon>Bacilli</taxon>
        <taxon>Bacillales</taxon>
        <taxon>Bacillaceae</taxon>
        <taxon>Gracilibacillus</taxon>
    </lineage>
</organism>
<feature type="binding site" evidence="11">
    <location>
        <position position="474"/>
    </location>
    <ligand>
        <name>K(+)</name>
        <dbReference type="ChEBI" id="CHEBI:29103"/>
        <note>ligand shared between two tetrameric partners</note>
    </ligand>
</feature>
<dbReference type="PANTHER" id="PTHR11911">
    <property type="entry name" value="INOSINE-5-MONOPHOSPHATE DEHYDROGENASE RELATED"/>
    <property type="match status" value="1"/>
</dbReference>
<dbReference type="Pfam" id="PF00478">
    <property type="entry name" value="IMPDH"/>
    <property type="match status" value="1"/>
</dbReference>
<dbReference type="InterPro" id="IPR046342">
    <property type="entry name" value="CBS_dom_sf"/>
</dbReference>
<feature type="active site" description="Proton acceptor" evidence="11">
    <location>
        <position position="404"/>
    </location>
</feature>
<feature type="binding site" evidence="11">
    <location>
        <position position="306"/>
    </location>
    <ligand>
        <name>IMP</name>
        <dbReference type="ChEBI" id="CHEBI:58053"/>
    </ligand>
</feature>
<reference evidence="16 17" key="1">
    <citation type="submission" date="2022-04" db="EMBL/GenBank/DDBJ databases">
        <title>Gracilibacillus sp. isolated from saltern.</title>
        <authorList>
            <person name="Won M."/>
            <person name="Lee C.-M."/>
            <person name="Woen H.-Y."/>
            <person name="Kwon S.-W."/>
        </authorList>
    </citation>
    <scope>NUCLEOTIDE SEQUENCE [LARGE SCALE GENOMIC DNA]</scope>
    <source>
        <strain evidence="16 17">SSWR10-1</strain>
    </source>
</reference>
<dbReference type="EC" id="1.1.1.205" evidence="11 14"/>
<feature type="binding site" evidence="11">
    <location>
        <position position="418"/>
    </location>
    <ligand>
        <name>IMP</name>
        <dbReference type="ChEBI" id="CHEBI:58053"/>
    </ligand>
</feature>
<evidence type="ECO:0000256" key="4">
    <source>
        <dbReference type="ARBA" id="ARBA00022749"/>
    </source>
</evidence>
<dbReference type="PROSITE" id="PS00487">
    <property type="entry name" value="IMP_DH_GMP_RED"/>
    <property type="match status" value="1"/>
</dbReference>
<dbReference type="Pfam" id="PF00571">
    <property type="entry name" value="CBS"/>
    <property type="match status" value="2"/>
</dbReference>
<dbReference type="PANTHER" id="PTHR11911:SF111">
    <property type="entry name" value="INOSINE-5'-MONOPHOSPHATE DEHYDROGENASE"/>
    <property type="match status" value="1"/>
</dbReference>
<dbReference type="InterPro" id="IPR015875">
    <property type="entry name" value="IMP_DH/GMP_Rdtase_CS"/>
</dbReference>
<dbReference type="PROSITE" id="PS51371">
    <property type="entry name" value="CBS"/>
    <property type="match status" value="2"/>
</dbReference>
<evidence type="ECO:0000256" key="11">
    <source>
        <dbReference type="HAMAP-Rule" id="MF_01964"/>
    </source>
</evidence>
<dbReference type="SUPFAM" id="SSF54631">
    <property type="entry name" value="CBS-domain pair"/>
    <property type="match status" value="1"/>
</dbReference>
<dbReference type="Proteomes" id="UP000831782">
    <property type="component" value="Chromosome"/>
</dbReference>
<dbReference type="Gene3D" id="3.20.20.70">
    <property type="entry name" value="Aldolase class I"/>
    <property type="match status" value="1"/>
</dbReference>
<evidence type="ECO:0000256" key="9">
    <source>
        <dbReference type="ARBA" id="ARBA00023122"/>
    </source>
</evidence>
<keyword evidence="6 11" id="KW-0630">Potassium</keyword>
<dbReference type="NCBIfam" id="TIGR01302">
    <property type="entry name" value="IMP_dehydrog"/>
    <property type="match status" value="1"/>
</dbReference>
<evidence type="ECO:0000256" key="12">
    <source>
        <dbReference type="PROSITE-ProRule" id="PRU00703"/>
    </source>
</evidence>
<keyword evidence="3 11" id="KW-0479">Metal-binding</keyword>
<protein>
    <recommendedName>
        <fullName evidence="11 14">Inosine-5'-monophosphate dehydrogenase</fullName>
        <shortName evidence="11">IMP dehydrogenase</shortName>
        <shortName evidence="11">IMPD</shortName>
        <shortName evidence="11">IMPDH</shortName>
        <ecNumber evidence="11 14">1.1.1.205</ecNumber>
    </recommendedName>
</protein>
<keyword evidence="5 11" id="KW-0658">Purine biosynthesis</keyword>
<evidence type="ECO:0000259" key="15">
    <source>
        <dbReference type="PROSITE" id="PS51371"/>
    </source>
</evidence>
<gene>
    <name evidence="11 16" type="primary">guaB</name>
    <name evidence="16" type="ORF">MUN88_05650</name>
</gene>
<dbReference type="SMART" id="SM00116">
    <property type="entry name" value="CBS"/>
    <property type="match status" value="2"/>
</dbReference>
<evidence type="ECO:0000256" key="6">
    <source>
        <dbReference type="ARBA" id="ARBA00022958"/>
    </source>
</evidence>
<feature type="binding site" evidence="11">
    <location>
        <begin position="364"/>
        <end position="365"/>
    </location>
    <ligand>
        <name>IMP</name>
        <dbReference type="ChEBI" id="CHEBI:58053"/>
    </ligand>
</feature>
<keyword evidence="7 11" id="KW-0560">Oxidoreductase</keyword>
<dbReference type="InterPro" id="IPR013785">
    <property type="entry name" value="Aldolase_TIM"/>
</dbReference>
<dbReference type="CDD" id="cd04601">
    <property type="entry name" value="CBS_pair_IMPDH"/>
    <property type="match status" value="1"/>
</dbReference>
<feature type="active site" description="Thioimidate intermediate" evidence="11">
    <location>
        <position position="308"/>
    </location>
</feature>
<feature type="domain" description="CBS" evidence="15">
    <location>
        <begin position="95"/>
        <end position="153"/>
    </location>
</feature>
<dbReference type="GO" id="GO:0003938">
    <property type="term" value="F:IMP dehydrogenase activity"/>
    <property type="evidence" value="ECO:0007669"/>
    <property type="project" value="UniProtKB-EC"/>
</dbReference>
<dbReference type="RefSeq" id="WP_244724338.1">
    <property type="nucleotide sequence ID" value="NZ_CP095072.1"/>
</dbReference>
<feature type="binding site" description="in other chain" evidence="11">
    <location>
        <position position="303"/>
    </location>
    <ligand>
        <name>K(+)</name>
        <dbReference type="ChEBI" id="CHEBI:29103"/>
        <note>ligand shared between two tetrameric partners</note>
    </ligand>
</feature>
<feature type="binding site" evidence="11">
    <location>
        <begin position="341"/>
        <end position="343"/>
    </location>
    <ligand>
        <name>IMP</name>
        <dbReference type="ChEBI" id="CHEBI:58053"/>
    </ligand>
</feature>
<feature type="binding site" evidence="11">
    <location>
        <position position="473"/>
    </location>
    <ligand>
        <name>K(+)</name>
        <dbReference type="ChEBI" id="CHEBI:29103"/>
        <note>ligand shared between two tetrameric partners</note>
    </ligand>
</feature>
<feature type="binding site" evidence="11">
    <location>
        <begin position="301"/>
        <end position="303"/>
    </location>
    <ligand>
        <name>NAD(+)</name>
        <dbReference type="ChEBI" id="CHEBI:57540"/>
    </ligand>
</feature>
<evidence type="ECO:0000256" key="3">
    <source>
        <dbReference type="ARBA" id="ARBA00022723"/>
    </source>
</evidence>
<comment type="function">
    <text evidence="11">Catalyzes the conversion of inosine 5'-phosphate (IMP) to xanthosine 5'-phosphate (XMP), the first committed and rate-limiting step in the de novo synthesis of guanine nucleotides, and therefore plays an important role in the regulation of cell growth.</text>
</comment>
<evidence type="ECO:0000256" key="2">
    <source>
        <dbReference type="ARBA" id="ARBA00005502"/>
    </source>
</evidence>
<keyword evidence="9 12" id="KW-0129">CBS domain</keyword>
<keyword evidence="8 11" id="KW-0520">NAD</keyword>
<evidence type="ECO:0000256" key="14">
    <source>
        <dbReference type="RuleBase" id="RU003928"/>
    </source>
</evidence>
<accession>A0ABY4F2W2</accession>
<name>A0ABY4F2W2_9BACI</name>
<dbReference type="InterPro" id="IPR000644">
    <property type="entry name" value="CBS_dom"/>
</dbReference>
<feature type="binding site" evidence="11">
    <location>
        <position position="472"/>
    </location>
    <ligand>
        <name>K(+)</name>
        <dbReference type="ChEBI" id="CHEBI:29103"/>
        <note>ligand shared between two tetrameric partners</note>
    </ligand>
</feature>
<evidence type="ECO:0000313" key="17">
    <source>
        <dbReference type="Proteomes" id="UP000831782"/>
    </source>
</evidence>
<keyword evidence="4 11" id="KW-0332">GMP biosynthesis</keyword>
<comment type="pathway">
    <text evidence="11 14">Purine metabolism; XMP biosynthesis via de novo pathway; XMP from IMP: step 1/1.</text>
</comment>
<evidence type="ECO:0000256" key="1">
    <source>
        <dbReference type="ARBA" id="ARBA00001958"/>
    </source>
</evidence>
<feature type="binding site" description="in other chain" evidence="11">
    <location>
        <position position="308"/>
    </location>
    <ligand>
        <name>K(+)</name>
        <dbReference type="ChEBI" id="CHEBI:29103"/>
        <note>ligand shared between two tetrameric partners</note>
    </ligand>
</feature>
<dbReference type="SUPFAM" id="SSF51412">
    <property type="entry name" value="Inosine monophosphate dehydrogenase (IMPDH)"/>
    <property type="match status" value="1"/>
</dbReference>
<dbReference type="PIRSF" id="PIRSF000130">
    <property type="entry name" value="IMPDH"/>
    <property type="match status" value="1"/>
</dbReference>
<comment type="cofactor">
    <cofactor evidence="1 11">
        <name>K(+)</name>
        <dbReference type="ChEBI" id="CHEBI:29103"/>
    </cofactor>
</comment>
<dbReference type="SMART" id="SM01240">
    <property type="entry name" value="IMPDH"/>
    <property type="match status" value="1"/>
</dbReference>
<dbReference type="InterPro" id="IPR001093">
    <property type="entry name" value="IMP_DH_GMPRt"/>
</dbReference>
<keyword evidence="17" id="KW-1185">Reference proteome</keyword>
<comment type="activity regulation">
    <text evidence="11">Mycophenolic acid (MPA) is a non-competitive inhibitor that prevents formation of the closed enzyme conformation by binding to the same site as the amobile flap. In contrast, mizoribine monophosphate (MZP) is a competitive inhibitor that induces the closed conformation. MPA is a potent inhibitor of mammalian IMPDHs but a poor inhibitor of the bacterial enzymes. MZP is a more potent inhibitor of bacterial IMPDH.</text>
</comment>
<comment type="caution">
    <text evidence="11">Lacks conserved residue(s) required for the propagation of feature annotation.</text>
</comment>
<feature type="binding site" description="in other chain" evidence="11">
    <location>
        <position position="305"/>
    </location>
    <ligand>
        <name>K(+)</name>
        <dbReference type="ChEBI" id="CHEBI:29103"/>
        <note>ligand shared between two tetrameric partners</note>
    </ligand>
</feature>
<evidence type="ECO:0000256" key="10">
    <source>
        <dbReference type="ARBA" id="ARBA00048028"/>
    </source>
</evidence>
<evidence type="ECO:0000256" key="5">
    <source>
        <dbReference type="ARBA" id="ARBA00022755"/>
    </source>
</evidence>
<feature type="binding site" evidence="11">
    <location>
        <position position="251"/>
    </location>
    <ligand>
        <name>NAD(+)</name>
        <dbReference type="ChEBI" id="CHEBI:57540"/>
    </ligand>
</feature>
<feature type="binding site" evidence="11">
    <location>
        <begin position="388"/>
        <end position="392"/>
    </location>
    <ligand>
        <name>IMP</name>
        <dbReference type="ChEBI" id="CHEBI:58053"/>
    </ligand>
</feature>
<comment type="similarity">
    <text evidence="2 11 13">Belongs to the IMPDH/GMPR family.</text>
</comment>
<evidence type="ECO:0000313" key="16">
    <source>
        <dbReference type="EMBL" id="UOQ50517.1"/>
    </source>
</evidence>
<evidence type="ECO:0000256" key="13">
    <source>
        <dbReference type="RuleBase" id="RU003927"/>
    </source>
</evidence>
<evidence type="ECO:0000256" key="7">
    <source>
        <dbReference type="ARBA" id="ARBA00023002"/>
    </source>
</evidence>
<dbReference type="EMBL" id="CP095072">
    <property type="protein sequence ID" value="UOQ50517.1"/>
    <property type="molecule type" value="Genomic_DNA"/>
</dbReference>
<proteinExistence type="inferred from homology"/>
<evidence type="ECO:0000256" key="8">
    <source>
        <dbReference type="ARBA" id="ARBA00023027"/>
    </source>
</evidence>
<dbReference type="HAMAP" id="MF_01964">
    <property type="entry name" value="IMPDH"/>
    <property type="match status" value="1"/>
</dbReference>
<comment type="subunit">
    <text evidence="11">Homotetramer.</text>
</comment>
<feature type="domain" description="CBS" evidence="15">
    <location>
        <begin position="157"/>
        <end position="215"/>
    </location>
</feature>